<evidence type="ECO:0000313" key="2">
    <source>
        <dbReference type="Proteomes" id="UP001430953"/>
    </source>
</evidence>
<protein>
    <submittedName>
        <fullName evidence="1">Uncharacterized protein</fullName>
    </submittedName>
</protein>
<comment type="caution">
    <text evidence="1">The sequence shown here is derived from an EMBL/GenBank/DDBJ whole genome shotgun (WGS) entry which is preliminary data.</text>
</comment>
<name>A0AAW2FUY5_9HYME</name>
<dbReference type="AlphaFoldDB" id="A0AAW2FUY5"/>
<reference evidence="1 2" key="1">
    <citation type="submission" date="2023-03" db="EMBL/GenBank/DDBJ databases">
        <title>High recombination rates correlate with genetic variation in Cardiocondyla obscurior ants.</title>
        <authorList>
            <person name="Errbii M."/>
        </authorList>
    </citation>
    <scope>NUCLEOTIDE SEQUENCE [LARGE SCALE GENOMIC DNA]</scope>
    <source>
        <strain evidence="1">Alpha-2009</strain>
        <tissue evidence="1">Whole body</tissue>
    </source>
</reference>
<organism evidence="1 2">
    <name type="scientific">Cardiocondyla obscurior</name>
    <dbReference type="NCBI Taxonomy" id="286306"/>
    <lineage>
        <taxon>Eukaryota</taxon>
        <taxon>Metazoa</taxon>
        <taxon>Ecdysozoa</taxon>
        <taxon>Arthropoda</taxon>
        <taxon>Hexapoda</taxon>
        <taxon>Insecta</taxon>
        <taxon>Pterygota</taxon>
        <taxon>Neoptera</taxon>
        <taxon>Endopterygota</taxon>
        <taxon>Hymenoptera</taxon>
        <taxon>Apocrita</taxon>
        <taxon>Aculeata</taxon>
        <taxon>Formicoidea</taxon>
        <taxon>Formicidae</taxon>
        <taxon>Myrmicinae</taxon>
        <taxon>Cardiocondyla</taxon>
    </lineage>
</organism>
<gene>
    <name evidence="1" type="ORF">PUN28_009578</name>
</gene>
<accession>A0AAW2FUY5</accession>
<sequence length="127" mass="14583">MCLQREPANKEKTRINTQVYTLGIPRHRQEPVKFKGHRALFLYKSTGLSGRQTLSSCSIKRAVTAGSLKLPRKHRLTARVESEKRSRAPRDDFITTIYSHCQNSINPTLPRDRTTVFTFLASRVSRI</sequence>
<dbReference type="EMBL" id="JADYXP020000008">
    <property type="protein sequence ID" value="KAL0119045.1"/>
    <property type="molecule type" value="Genomic_DNA"/>
</dbReference>
<keyword evidence="2" id="KW-1185">Reference proteome</keyword>
<proteinExistence type="predicted"/>
<dbReference type="Proteomes" id="UP001430953">
    <property type="component" value="Unassembled WGS sequence"/>
</dbReference>
<evidence type="ECO:0000313" key="1">
    <source>
        <dbReference type="EMBL" id="KAL0119045.1"/>
    </source>
</evidence>